<dbReference type="eggNOG" id="KOG3630">
    <property type="taxonomic scope" value="Eukaryota"/>
</dbReference>
<feature type="compositionally biased region" description="Polar residues" evidence="5">
    <location>
        <begin position="864"/>
        <end position="873"/>
    </location>
</feature>
<feature type="compositionally biased region" description="Basic and acidic residues" evidence="5">
    <location>
        <begin position="789"/>
        <end position="807"/>
    </location>
</feature>
<evidence type="ECO:0000313" key="8">
    <source>
        <dbReference type="Proteomes" id="UP000016088"/>
    </source>
</evidence>
<proteinExistence type="predicted"/>
<evidence type="ECO:0000256" key="2">
    <source>
        <dbReference type="ARBA" id="ARBA00022448"/>
    </source>
</evidence>
<dbReference type="GeneID" id="25033132"/>
<dbReference type="InterPro" id="IPR039462">
    <property type="entry name" value="Nup159/Nup146_N"/>
</dbReference>
<keyword evidence="2" id="KW-0813">Transport</keyword>
<keyword evidence="4" id="KW-0175">Coiled coil</keyword>
<feature type="region of interest" description="Disordered" evidence="5">
    <location>
        <begin position="651"/>
        <end position="928"/>
    </location>
</feature>
<evidence type="ECO:0000256" key="3">
    <source>
        <dbReference type="ARBA" id="ARBA00023242"/>
    </source>
</evidence>
<feature type="compositionally biased region" description="Acidic residues" evidence="5">
    <location>
        <begin position="590"/>
        <end position="599"/>
    </location>
</feature>
<dbReference type="EMBL" id="KE503208">
    <property type="protein sequence ID" value="EPX70789.1"/>
    <property type="molecule type" value="Genomic_DNA"/>
</dbReference>
<dbReference type="OrthoDB" id="248320at2759"/>
<sequence>MNTENPFAALSPSPAPFAATAGHEEVEEVDTSSFLFSALKIGTTISLGQPEASDPPAKSYLFAIHNPSGRFVAGVPNGLVLGPVSFLHKFLDEAPMNAGPQQLPLSSEIVQLTIPNAGFSFVDFTSNGTYIVAYSLSSQELIVFNTASCLLGNVNPHWKLQMSNVDLILPNPEDDDLVALHLNTLEVCIFSISQSTVHPPIVKEATTVAWSRRGKQCAAGLTNGYIGQYTPDGQCKKEIAPPSELQEYFVQDIAWVQNREFIVYYSPTSTLTSSDPEHESVCYIISLGLDQSVTYKTATDPTPPFGADYRHDHHYFSFLQSWSPNLFSLAIVSATSSSDIGLFAHLVDSNSWKSLIISEETKRASLPYSQKKEQDTSPLALSLDLTSSERVQKPLSPAEVPADCPPLPILWIYDNDYQLSGFRFIYIDAIMENSIYPEMIVARNISGSETVRTSNDENVKSSPSFSNPVKPGSQLSFGAFQSQNPPKTSAFGLNQGSPFEAANAAPKFGESSFSFNANSNSTNNMFSSNSFSGFGAKPTSSAFSSFASAATPTNLFNVPKDNEASSIFGNATGAQKQSPMFPSVPVEKTEPEDNMESDVESEKVESLANSDADPTNNNKPGKSNIGWGSNLFDNTSQPSFSFGLSLDDKTPKENFSVFGNQSKLSTTSSTQAPPKPFSFAPTDKSIFNSPFKPVTPANNELSKKDPIAEESTKGEESRKNAGGEVFGRDTSKDLLKKEETDKKVTEAAANKGTLQPDGKPFVEDAKKSEKEERDNKTTEVIADEGVVQSDDKQSVEDGKKHEKEEVINRPMDPSFGKDLPQSDNKESVEGDKPQEKVELAEFEVDKDLGDHAEPENTADVPKLSSDNDQQSSYIEELNDDTDEVVSDTIPEESSFMTKSRNLNTEIGKAESVSGENSNEPEGSEDWEKVEAVGNDYDEASTRNLEDNREYTSQARAFPETKLTKEAIEKKSLVEKATDERLAKLQDNESKNLDYGAIDSLSGVNEEFKHQETPKTKLIEKKPVLLQAPDLLEDMREAVSTESNPMVNAFEKVYLQFEAEMDLVSRNMEKLIQYMNDQSDTGYSNEVYPNMTCLTDDTQVLEDLLDKISLWTSGKQAYDKKLDNLRVTLVRLNAKRVQIQRLIYAHTDPVFINRLKLRQLGPEALRRQKELRVSMERVQKLMTSAENMAYDVRLTDVQNRKRLSLASIEVACSRIASIVSQRERELFRLEAEVKGLFVSNCKGPFMMNDLNSSLASSLEKGSDFFVDQREGSRSSTKLETQRQDDFCDLIFNSLCLLKRND</sequence>
<feature type="region of interest" description="Disordered" evidence="5">
    <location>
        <begin position="571"/>
        <end position="630"/>
    </location>
</feature>
<dbReference type="OMA" id="RGQCASI"/>
<reference evidence="7 8" key="1">
    <citation type="journal article" date="2011" name="Science">
        <title>Comparative functional genomics of the fission yeasts.</title>
        <authorList>
            <person name="Rhind N."/>
            <person name="Chen Z."/>
            <person name="Yassour M."/>
            <person name="Thompson D.A."/>
            <person name="Haas B.J."/>
            <person name="Habib N."/>
            <person name="Wapinski I."/>
            <person name="Roy S."/>
            <person name="Lin M.F."/>
            <person name="Heiman D.I."/>
            <person name="Young S.K."/>
            <person name="Furuya K."/>
            <person name="Guo Y."/>
            <person name="Pidoux A."/>
            <person name="Chen H.M."/>
            <person name="Robbertse B."/>
            <person name="Goldberg J.M."/>
            <person name="Aoki K."/>
            <person name="Bayne E.H."/>
            <person name="Berlin A.M."/>
            <person name="Desjardins C.A."/>
            <person name="Dobbs E."/>
            <person name="Dukaj L."/>
            <person name="Fan L."/>
            <person name="FitzGerald M.G."/>
            <person name="French C."/>
            <person name="Gujja S."/>
            <person name="Hansen K."/>
            <person name="Keifenheim D."/>
            <person name="Levin J.Z."/>
            <person name="Mosher R.A."/>
            <person name="Mueller C.A."/>
            <person name="Pfiffner J."/>
            <person name="Priest M."/>
            <person name="Russ C."/>
            <person name="Smialowska A."/>
            <person name="Swoboda P."/>
            <person name="Sykes S.M."/>
            <person name="Vaughn M."/>
            <person name="Vengrova S."/>
            <person name="Yoder R."/>
            <person name="Zeng Q."/>
            <person name="Allshire R."/>
            <person name="Baulcombe D."/>
            <person name="Birren B.W."/>
            <person name="Brown W."/>
            <person name="Ekwall K."/>
            <person name="Kellis M."/>
            <person name="Leatherwood J."/>
            <person name="Levin H."/>
            <person name="Margalit H."/>
            <person name="Martienssen R."/>
            <person name="Nieduszynski C.A."/>
            <person name="Spatafora J.W."/>
            <person name="Friedman N."/>
            <person name="Dalgaard J.Z."/>
            <person name="Baumann P."/>
            <person name="Niki H."/>
            <person name="Regev A."/>
            <person name="Nusbaum C."/>
        </authorList>
    </citation>
    <scope>NUCLEOTIDE SEQUENCE [LARGE SCALE GENOMIC DNA]</scope>
    <source>
        <strain evidence="8">yFS286</strain>
    </source>
</reference>
<name>S9R9H2_SCHOY</name>
<evidence type="ECO:0000259" key="6">
    <source>
        <dbReference type="Pfam" id="PF16755"/>
    </source>
</evidence>
<feature type="compositionally biased region" description="Polar residues" evidence="5">
    <location>
        <begin position="894"/>
        <end position="904"/>
    </location>
</feature>
<gene>
    <name evidence="7" type="ORF">SOCG_04168</name>
</gene>
<feature type="compositionally biased region" description="Basic and acidic residues" evidence="5">
    <location>
        <begin position="823"/>
        <end position="854"/>
    </location>
</feature>
<evidence type="ECO:0000256" key="4">
    <source>
        <dbReference type="SAM" id="Coils"/>
    </source>
</evidence>
<dbReference type="RefSeq" id="XP_013020464.1">
    <property type="nucleotide sequence ID" value="XM_013165010.1"/>
</dbReference>
<evidence type="ECO:0000256" key="5">
    <source>
        <dbReference type="SAM" id="MobiDB-lite"/>
    </source>
</evidence>
<keyword evidence="8" id="KW-1185">Reference proteome</keyword>
<organism evidence="7 8">
    <name type="scientific">Schizosaccharomyces octosporus (strain yFS286)</name>
    <name type="common">Fission yeast</name>
    <name type="synonym">Octosporomyces octosporus</name>
    <dbReference type="NCBI Taxonomy" id="483514"/>
    <lineage>
        <taxon>Eukaryota</taxon>
        <taxon>Fungi</taxon>
        <taxon>Dikarya</taxon>
        <taxon>Ascomycota</taxon>
        <taxon>Taphrinomycotina</taxon>
        <taxon>Schizosaccharomycetes</taxon>
        <taxon>Schizosaccharomycetales</taxon>
        <taxon>Schizosaccharomycetaceae</taxon>
        <taxon>Schizosaccharomyces</taxon>
    </lineage>
</organism>
<dbReference type="GO" id="GO:0005634">
    <property type="term" value="C:nucleus"/>
    <property type="evidence" value="ECO:0007669"/>
    <property type="project" value="UniProtKB-SubCell"/>
</dbReference>
<keyword evidence="3" id="KW-0539">Nucleus</keyword>
<feature type="compositionally biased region" description="Acidic residues" evidence="5">
    <location>
        <begin position="876"/>
        <end position="885"/>
    </location>
</feature>
<protein>
    <submittedName>
        <fullName evidence="7">Nucleoporin Nup146</fullName>
    </submittedName>
</protein>
<evidence type="ECO:0000313" key="7">
    <source>
        <dbReference type="EMBL" id="EPX70789.1"/>
    </source>
</evidence>
<feature type="compositionally biased region" description="Basic and acidic residues" evidence="5">
    <location>
        <begin position="701"/>
        <end position="745"/>
    </location>
</feature>
<evidence type="ECO:0000256" key="1">
    <source>
        <dbReference type="ARBA" id="ARBA00004123"/>
    </source>
</evidence>
<dbReference type="SUPFAM" id="SSF117289">
    <property type="entry name" value="Nucleoporin domain"/>
    <property type="match status" value="1"/>
</dbReference>
<dbReference type="VEuPathDB" id="FungiDB:SOCG_04168"/>
<accession>S9R9H2</accession>
<dbReference type="Proteomes" id="UP000016088">
    <property type="component" value="Unassembled WGS sequence"/>
</dbReference>
<dbReference type="InterPro" id="IPR015943">
    <property type="entry name" value="WD40/YVTN_repeat-like_dom_sf"/>
</dbReference>
<feature type="compositionally biased region" description="Polar residues" evidence="5">
    <location>
        <begin position="571"/>
        <end position="580"/>
    </location>
</feature>
<feature type="compositionally biased region" description="Polar residues" evidence="5">
    <location>
        <begin position="657"/>
        <end position="672"/>
    </location>
</feature>
<dbReference type="Gene3D" id="2.130.10.10">
    <property type="entry name" value="YVTN repeat-like/Quinoprotein amine dehydrogenase"/>
    <property type="match status" value="1"/>
</dbReference>
<dbReference type="Pfam" id="PF16755">
    <property type="entry name" value="Beta-prop_NUP159_NUP214"/>
    <property type="match status" value="1"/>
</dbReference>
<feature type="compositionally biased region" description="Polar residues" evidence="5">
    <location>
        <begin position="607"/>
        <end position="621"/>
    </location>
</feature>
<feature type="compositionally biased region" description="Low complexity" evidence="5">
    <location>
        <begin position="910"/>
        <end position="920"/>
    </location>
</feature>
<dbReference type="HOGENOM" id="CLU_257817_0_0_1"/>
<comment type="subcellular location">
    <subcellularLocation>
        <location evidence="1">Nucleus</location>
    </subcellularLocation>
</comment>
<feature type="compositionally biased region" description="Basic and acidic residues" evidence="5">
    <location>
        <begin position="760"/>
        <end position="777"/>
    </location>
</feature>
<feature type="domain" description="Nucleoporin Nup159/Nup146 N-terminal" evidence="6">
    <location>
        <begin position="55"/>
        <end position="416"/>
    </location>
</feature>
<feature type="coiled-coil region" evidence="4">
    <location>
        <begin position="1114"/>
        <end position="1141"/>
    </location>
</feature>